<dbReference type="AlphaFoldDB" id="A0A7G5FDS2"/>
<keyword evidence="2" id="KW-1185">Reference proteome</keyword>
<dbReference type="RefSeq" id="WP_182385570.1">
    <property type="nucleotide sequence ID" value="NZ_CP059833.1"/>
</dbReference>
<protein>
    <submittedName>
        <fullName evidence="1">Uncharacterized protein</fullName>
    </submittedName>
</protein>
<gene>
    <name evidence="1" type="ORF">HW450_10520</name>
</gene>
<dbReference type="Proteomes" id="UP000515570">
    <property type="component" value="Chromosome"/>
</dbReference>
<dbReference type="EMBL" id="CP059833">
    <property type="protein sequence ID" value="QMV84763.1"/>
    <property type="molecule type" value="Genomic_DNA"/>
</dbReference>
<reference evidence="1 2" key="1">
    <citation type="submission" date="2020-07" db="EMBL/GenBank/DDBJ databases">
        <title>non toxigenic Corynebacterium sp. nov from a clinical source.</title>
        <authorList>
            <person name="Bernier A.-M."/>
            <person name="Bernard K."/>
        </authorList>
    </citation>
    <scope>NUCLEOTIDE SEQUENCE [LARGE SCALE GENOMIC DNA]</scope>
    <source>
        <strain evidence="2">NML 93-0612</strain>
    </source>
</reference>
<organism evidence="1 2">
    <name type="scientific">Corynebacterium hindlerae</name>
    <dbReference type="NCBI Taxonomy" id="699041"/>
    <lineage>
        <taxon>Bacteria</taxon>
        <taxon>Bacillati</taxon>
        <taxon>Actinomycetota</taxon>
        <taxon>Actinomycetes</taxon>
        <taxon>Mycobacteriales</taxon>
        <taxon>Corynebacteriaceae</taxon>
        <taxon>Corynebacterium</taxon>
    </lineage>
</organism>
<evidence type="ECO:0000313" key="2">
    <source>
        <dbReference type="Proteomes" id="UP000515570"/>
    </source>
</evidence>
<proteinExistence type="predicted"/>
<dbReference type="PROSITE" id="PS51257">
    <property type="entry name" value="PROKAR_LIPOPROTEIN"/>
    <property type="match status" value="1"/>
</dbReference>
<sequence>MIRSTALATIALLSLSGCGMGEQAARDKTKKEMTEFYTQLEKDFAEQRRTATPLDESLVEEITLEFESTEPTGMLQYVDELGDNMVLEQPLPHTMTIKAKIEGSAASISLVPIDPEKMEEDIRFSCRALRNGTVIAEQIDAEKMATCAWDGILYSQ</sequence>
<evidence type="ECO:0000313" key="1">
    <source>
        <dbReference type="EMBL" id="QMV84763.1"/>
    </source>
</evidence>
<name>A0A7G5FDS2_9CORY</name>
<accession>A0A7G5FDS2</accession>